<reference evidence="2" key="1">
    <citation type="submission" date="2023-10" db="EMBL/GenBank/DDBJ databases">
        <authorList>
            <person name="Chen Y."/>
            <person name="Shah S."/>
            <person name="Dougan E. K."/>
            <person name="Thang M."/>
            <person name="Chan C."/>
        </authorList>
    </citation>
    <scope>NUCLEOTIDE SEQUENCE [LARGE SCALE GENOMIC DNA]</scope>
</reference>
<proteinExistence type="predicted"/>
<feature type="region of interest" description="Disordered" evidence="1">
    <location>
        <begin position="41"/>
        <end position="72"/>
    </location>
</feature>
<dbReference type="EMBL" id="CAUYUJ010011034">
    <property type="protein sequence ID" value="CAK0830793.1"/>
    <property type="molecule type" value="Genomic_DNA"/>
</dbReference>
<evidence type="ECO:0000313" key="3">
    <source>
        <dbReference type="Proteomes" id="UP001189429"/>
    </source>
</evidence>
<dbReference type="Proteomes" id="UP001189429">
    <property type="component" value="Unassembled WGS sequence"/>
</dbReference>
<gene>
    <name evidence="2" type="ORF">PCOR1329_LOCUS29329</name>
</gene>
<keyword evidence="3" id="KW-1185">Reference proteome</keyword>
<organism evidence="2 3">
    <name type="scientific">Prorocentrum cordatum</name>
    <dbReference type="NCBI Taxonomy" id="2364126"/>
    <lineage>
        <taxon>Eukaryota</taxon>
        <taxon>Sar</taxon>
        <taxon>Alveolata</taxon>
        <taxon>Dinophyceae</taxon>
        <taxon>Prorocentrales</taxon>
        <taxon>Prorocentraceae</taxon>
        <taxon>Prorocentrum</taxon>
    </lineage>
</organism>
<comment type="caution">
    <text evidence="2">The sequence shown here is derived from an EMBL/GenBank/DDBJ whole genome shotgun (WGS) entry which is preliminary data.</text>
</comment>
<accession>A0ABN9SFF0</accession>
<name>A0ABN9SFF0_9DINO</name>
<evidence type="ECO:0000313" key="2">
    <source>
        <dbReference type="EMBL" id="CAK0830793.1"/>
    </source>
</evidence>
<protein>
    <submittedName>
        <fullName evidence="2">Uncharacterized protein</fullName>
    </submittedName>
</protein>
<evidence type="ECO:0000256" key="1">
    <source>
        <dbReference type="SAM" id="MobiDB-lite"/>
    </source>
</evidence>
<feature type="compositionally biased region" description="Basic and acidic residues" evidence="1">
    <location>
        <begin position="41"/>
        <end position="51"/>
    </location>
</feature>
<feature type="non-terminal residue" evidence="2">
    <location>
        <position position="1"/>
    </location>
</feature>
<sequence length="141" mass="16688">WSIWPPWYRARRPPGCVLDVVVVACCPRTTVTRHRTDMMRDERQDTAPAERRGRRVPRCPCEDPTAPAEIPEPSLHDTVISYDYGTSHKIHRKYMQPPLNDPNWRWRPIPGEVGRYWALDANKRWGGKEQREPLPDWKETY</sequence>